<feature type="non-terminal residue" evidence="2">
    <location>
        <position position="1"/>
    </location>
</feature>
<protein>
    <submittedName>
        <fullName evidence="2">Uncharacterized protein</fullName>
    </submittedName>
</protein>
<evidence type="ECO:0000256" key="1">
    <source>
        <dbReference type="SAM" id="Coils"/>
    </source>
</evidence>
<organism evidence="2">
    <name type="scientific">Oikopleura dioica</name>
    <name type="common">Tunicate</name>
    <dbReference type="NCBI Taxonomy" id="34765"/>
    <lineage>
        <taxon>Eukaryota</taxon>
        <taxon>Metazoa</taxon>
        <taxon>Chordata</taxon>
        <taxon>Tunicata</taxon>
        <taxon>Appendicularia</taxon>
        <taxon>Copelata</taxon>
        <taxon>Oikopleuridae</taxon>
        <taxon>Oikopleura</taxon>
    </lineage>
</organism>
<reference evidence="2" key="1">
    <citation type="journal article" date="2010" name="Science">
        <title>Plasticity of animal genome architecture unmasked by rapid evolution of a pelagic tunicate.</title>
        <authorList>
            <person name="Denoeud F."/>
            <person name="Henriet S."/>
            <person name="Mungpakdee S."/>
            <person name="Aury J.M."/>
            <person name="Da Silva C."/>
            <person name="Brinkmann H."/>
            <person name="Mikhaleva J."/>
            <person name="Olsen L.C."/>
            <person name="Jubin C."/>
            <person name="Canestro C."/>
            <person name="Bouquet J.M."/>
            <person name="Danks G."/>
            <person name="Poulain J."/>
            <person name="Campsteijn C."/>
            <person name="Adamski M."/>
            <person name="Cross I."/>
            <person name="Yadetie F."/>
            <person name="Muffato M."/>
            <person name="Louis A."/>
            <person name="Butcher S."/>
            <person name="Tsagkogeorga G."/>
            <person name="Konrad A."/>
            <person name="Singh S."/>
            <person name="Jensen M.F."/>
            <person name="Cong E.H."/>
            <person name="Eikeseth-Otteraa H."/>
            <person name="Noel B."/>
            <person name="Anthouard V."/>
            <person name="Porcel B.M."/>
            <person name="Kachouri-Lafond R."/>
            <person name="Nishino A."/>
            <person name="Ugolini M."/>
            <person name="Chourrout P."/>
            <person name="Nishida H."/>
            <person name="Aasland R."/>
            <person name="Huzurbazar S."/>
            <person name="Westhof E."/>
            <person name="Delsuc F."/>
            <person name="Lehrach H."/>
            <person name="Reinhardt R."/>
            <person name="Weissenbach J."/>
            <person name="Roy S.W."/>
            <person name="Artiguenave F."/>
            <person name="Postlethwait J.H."/>
            <person name="Manak J.R."/>
            <person name="Thompson E.M."/>
            <person name="Jaillon O."/>
            <person name="Du Pasquier L."/>
            <person name="Boudinot P."/>
            <person name="Liberles D.A."/>
            <person name="Volff J.N."/>
            <person name="Philippe H."/>
            <person name="Lenhard B."/>
            <person name="Roest Crollius H."/>
            <person name="Wincker P."/>
            <person name="Chourrout D."/>
        </authorList>
    </citation>
    <scope>NUCLEOTIDE SEQUENCE [LARGE SCALE GENOMIC DNA]</scope>
</reference>
<dbReference type="Proteomes" id="UP000011014">
    <property type="component" value="Unassembled WGS sequence"/>
</dbReference>
<keyword evidence="1" id="KW-0175">Coiled coil</keyword>
<proteinExistence type="predicted"/>
<evidence type="ECO:0000313" key="2">
    <source>
        <dbReference type="EMBL" id="CBY31908.1"/>
    </source>
</evidence>
<dbReference type="AlphaFoldDB" id="E4Y8F8"/>
<dbReference type="EMBL" id="FN654321">
    <property type="protein sequence ID" value="CBY31908.1"/>
    <property type="molecule type" value="Genomic_DNA"/>
</dbReference>
<accession>E4Y8F8</accession>
<feature type="coiled-coil region" evidence="1">
    <location>
        <begin position="37"/>
        <end position="64"/>
    </location>
</feature>
<gene>
    <name evidence="2" type="ORF">GSOID_T00029128001</name>
</gene>
<name>E4Y8F8_OIKDI</name>
<feature type="coiled-coil region" evidence="1">
    <location>
        <begin position="128"/>
        <end position="155"/>
    </location>
</feature>
<sequence>DRVEELSSEFNASEKFRQLSEYDEIIRRNQNGLLERLDKIRESRKSQKREIENARKERKLAEAARCEFDSIPEASVDYLNDSHATQRLQIVLATEVSSREKLEKVFLDDRIRIEENINMMLIDAHEQESKHKQNLHKLEQLVAKERQQHESESIERSWQQENFKKLKKDYFEKKKEKEVRIRNLTAAIHLYKK</sequence>